<organism evidence="1 2">
    <name type="scientific">Winogradskyella pulchriflava</name>
    <dbReference type="NCBI Taxonomy" id="1110688"/>
    <lineage>
        <taxon>Bacteria</taxon>
        <taxon>Pseudomonadati</taxon>
        <taxon>Bacteroidota</taxon>
        <taxon>Flavobacteriia</taxon>
        <taxon>Flavobacteriales</taxon>
        <taxon>Flavobacteriaceae</taxon>
        <taxon>Winogradskyella</taxon>
    </lineage>
</organism>
<gene>
    <name evidence="1" type="ORF">ACFFGA_06250</name>
</gene>
<comment type="caution">
    <text evidence="1">The sequence shown here is derived from an EMBL/GenBank/DDBJ whole genome shotgun (WGS) entry which is preliminary data.</text>
</comment>
<dbReference type="Proteomes" id="UP001589832">
    <property type="component" value="Unassembled WGS sequence"/>
</dbReference>
<name>A0ABV6Q7C2_9FLAO</name>
<reference evidence="1 2" key="1">
    <citation type="submission" date="2024-09" db="EMBL/GenBank/DDBJ databases">
        <authorList>
            <person name="Sun Q."/>
            <person name="Mori K."/>
        </authorList>
    </citation>
    <scope>NUCLEOTIDE SEQUENCE [LARGE SCALE GENOMIC DNA]</scope>
    <source>
        <strain evidence="1 2">NCAIM B.02481</strain>
    </source>
</reference>
<sequence>MEKLWGEAVNNLGDHFNKLKPELDKFPLAYSLQYSLKDGYTLVVNEDYLVESDPIKWSKNPYASKPHVKIRD</sequence>
<proteinExistence type="predicted"/>
<accession>A0ABV6Q7C2</accession>
<evidence type="ECO:0000313" key="1">
    <source>
        <dbReference type="EMBL" id="MFC0604146.1"/>
    </source>
</evidence>
<protein>
    <submittedName>
        <fullName evidence="1">Uncharacterized protein</fullName>
    </submittedName>
</protein>
<dbReference type="EMBL" id="JBHLTQ010000003">
    <property type="protein sequence ID" value="MFC0604146.1"/>
    <property type="molecule type" value="Genomic_DNA"/>
</dbReference>
<dbReference type="RefSeq" id="WP_386061268.1">
    <property type="nucleotide sequence ID" value="NZ_JBHLTQ010000003.1"/>
</dbReference>
<evidence type="ECO:0000313" key="2">
    <source>
        <dbReference type="Proteomes" id="UP001589832"/>
    </source>
</evidence>
<keyword evidence="2" id="KW-1185">Reference proteome</keyword>